<evidence type="ECO:0000313" key="2">
    <source>
        <dbReference type="EMBL" id="CAE8591441.1"/>
    </source>
</evidence>
<dbReference type="AlphaFoldDB" id="A0A813DU16"/>
<dbReference type="Proteomes" id="UP000626109">
    <property type="component" value="Unassembled WGS sequence"/>
</dbReference>
<dbReference type="EMBL" id="CAJNNV010005032">
    <property type="protein sequence ID" value="CAE8591565.1"/>
    <property type="molecule type" value="Genomic_DNA"/>
</dbReference>
<dbReference type="EMBL" id="CAJNNW010006394">
    <property type="protein sequence ID" value="CAE8648265.1"/>
    <property type="molecule type" value="Genomic_DNA"/>
</dbReference>
<accession>A0A813DU16</accession>
<name>A0A813DU16_POLGL</name>
<evidence type="ECO:0000313" key="4">
    <source>
        <dbReference type="EMBL" id="CAE8648265.1"/>
    </source>
</evidence>
<feature type="region of interest" description="Disordered" evidence="1">
    <location>
        <begin position="32"/>
        <end position="86"/>
    </location>
</feature>
<feature type="non-terminal residue" evidence="2">
    <location>
        <position position="133"/>
    </location>
</feature>
<sequence>AGGRSAAGAGPARALRRRAGAAYGGCGLRGLRDLGGVAPRAGQRGDGALARRGTDARTRRPGRQSLHRTAARLRDRGRRGGREQSGCSAAAALPLCRLHGFRPGSWQRGRRERCSPGGLQAGCALGGRWPGPS</sequence>
<gene>
    <name evidence="2" type="ORF">PGLA1383_LOCUS10111</name>
    <name evidence="3" type="ORF">PGLA1383_LOCUS10235</name>
    <name evidence="4" type="ORF">PGLA2088_LOCUS6412</name>
</gene>
<organism evidence="2 5">
    <name type="scientific">Polarella glacialis</name>
    <name type="common">Dinoflagellate</name>
    <dbReference type="NCBI Taxonomy" id="89957"/>
    <lineage>
        <taxon>Eukaryota</taxon>
        <taxon>Sar</taxon>
        <taxon>Alveolata</taxon>
        <taxon>Dinophyceae</taxon>
        <taxon>Suessiales</taxon>
        <taxon>Suessiaceae</taxon>
        <taxon>Polarella</taxon>
    </lineage>
</organism>
<evidence type="ECO:0000313" key="3">
    <source>
        <dbReference type="EMBL" id="CAE8591565.1"/>
    </source>
</evidence>
<comment type="caution">
    <text evidence="2">The sequence shown here is derived from an EMBL/GenBank/DDBJ whole genome shotgun (WGS) entry which is preliminary data.</text>
</comment>
<dbReference type="EMBL" id="CAJNNV010004936">
    <property type="protein sequence ID" value="CAE8591441.1"/>
    <property type="molecule type" value="Genomic_DNA"/>
</dbReference>
<proteinExistence type="predicted"/>
<evidence type="ECO:0000256" key="1">
    <source>
        <dbReference type="SAM" id="MobiDB-lite"/>
    </source>
</evidence>
<keyword evidence="5" id="KW-1185">Reference proteome</keyword>
<feature type="non-terminal residue" evidence="2">
    <location>
        <position position="1"/>
    </location>
</feature>
<evidence type="ECO:0000313" key="5">
    <source>
        <dbReference type="Proteomes" id="UP000654075"/>
    </source>
</evidence>
<reference evidence="2" key="1">
    <citation type="submission" date="2021-02" db="EMBL/GenBank/DDBJ databases">
        <authorList>
            <person name="Dougan E. K."/>
            <person name="Rhodes N."/>
            <person name="Thang M."/>
            <person name="Chan C."/>
        </authorList>
    </citation>
    <scope>NUCLEOTIDE SEQUENCE</scope>
</reference>
<feature type="compositionally biased region" description="Basic residues" evidence="1">
    <location>
        <begin position="59"/>
        <end position="71"/>
    </location>
</feature>
<dbReference type="Proteomes" id="UP000654075">
    <property type="component" value="Unassembled WGS sequence"/>
</dbReference>
<protein>
    <submittedName>
        <fullName evidence="2">Uncharacterized protein</fullName>
    </submittedName>
</protein>
<feature type="compositionally biased region" description="Basic and acidic residues" evidence="1">
    <location>
        <begin position="72"/>
        <end position="82"/>
    </location>
</feature>